<proteinExistence type="predicted"/>
<keyword evidence="1" id="KW-1133">Transmembrane helix</keyword>
<evidence type="ECO:0000256" key="1">
    <source>
        <dbReference type="SAM" id="Phobius"/>
    </source>
</evidence>
<name>A0A4Z1P5V8_9PEZI</name>
<dbReference type="AlphaFoldDB" id="A0A4Z1P5V8"/>
<accession>A0A4Z1P5V8</accession>
<dbReference type="EMBL" id="SNSC02000007">
    <property type="protein sequence ID" value="TID23018.1"/>
    <property type="molecule type" value="Genomic_DNA"/>
</dbReference>
<keyword evidence="3" id="KW-1185">Reference proteome</keyword>
<gene>
    <name evidence="2" type="ORF">E6O75_ATG02192</name>
</gene>
<organism evidence="2 3">
    <name type="scientific">Venturia nashicola</name>
    <dbReference type="NCBI Taxonomy" id="86259"/>
    <lineage>
        <taxon>Eukaryota</taxon>
        <taxon>Fungi</taxon>
        <taxon>Dikarya</taxon>
        <taxon>Ascomycota</taxon>
        <taxon>Pezizomycotina</taxon>
        <taxon>Dothideomycetes</taxon>
        <taxon>Pleosporomycetidae</taxon>
        <taxon>Venturiales</taxon>
        <taxon>Venturiaceae</taxon>
        <taxon>Venturia</taxon>
    </lineage>
</organism>
<comment type="caution">
    <text evidence="2">The sequence shown here is derived from an EMBL/GenBank/DDBJ whole genome shotgun (WGS) entry which is preliminary data.</text>
</comment>
<sequence>MVAPFADRQTTAIRTALPFAFEAILNCPILNGAWMMRHNVARETAWIVMIIAAHDAALEVVGGDFPGHLIASNKLLFFIVLMFVSGKFFLSFHIELHFFTDNSLICIRFFTVAANLCSRVEFFLVIFGLF</sequence>
<reference evidence="2 3" key="1">
    <citation type="submission" date="2019-04" db="EMBL/GenBank/DDBJ databases">
        <title>High contiguity whole genome sequence and gene annotation resource for two Venturia nashicola isolates.</title>
        <authorList>
            <person name="Prokchorchik M."/>
            <person name="Won K."/>
            <person name="Lee Y."/>
            <person name="Choi E.D."/>
            <person name="Segonzac C."/>
            <person name="Sohn K.H."/>
        </authorList>
    </citation>
    <scope>NUCLEOTIDE SEQUENCE [LARGE SCALE GENOMIC DNA]</scope>
    <source>
        <strain evidence="2 3">PRI2</strain>
    </source>
</reference>
<keyword evidence="1" id="KW-0812">Transmembrane</keyword>
<keyword evidence="1" id="KW-0472">Membrane</keyword>
<protein>
    <submittedName>
        <fullName evidence="2">Uncharacterized protein</fullName>
    </submittedName>
</protein>
<dbReference type="Proteomes" id="UP000298493">
    <property type="component" value="Unassembled WGS sequence"/>
</dbReference>
<evidence type="ECO:0000313" key="2">
    <source>
        <dbReference type="EMBL" id="TID23018.1"/>
    </source>
</evidence>
<feature type="transmembrane region" description="Helical" evidence="1">
    <location>
        <begin position="75"/>
        <end position="94"/>
    </location>
</feature>
<evidence type="ECO:0000313" key="3">
    <source>
        <dbReference type="Proteomes" id="UP000298493"/>
    </source>
</evidence>
<feature type="transmembrane region" description="Helical" evidence="1">
    <location>
        <begin position="44"/>
        <end position="63"/>
    </location>
</feature>
<feature type="transmembrane region" description="Helical" evidence="1">
    <location>
        <begin position="106"/>
        <end position="129"/>
    </location>
</feature>